<name>A0AAV2T7W0_CALDB</name>
<organism evidence="1 2">
    <name type="scientific">Calicophoron daubneyi</name>
    <name type="common">Rumen fluke</name>
    <name type="synonym">Paramphistomum daubneyi</name>
    <dbReference type="NCBI Taxonomy" id="300641"/>
    <lineage>
        <taxon>Eukaryota</taxon>
        <taxon>Metazoa</taxon>
        <taxon>Spiralia</taxon>
        <taxon>Lophotrochozoa</taxon>
        <taxon>Platyhelminthes</taxon>
        <taxon>Trematoda</taxon>
        <taxon>Digenea</taxon>
        <taxon>Plagiorchiida</taxon>
        <taxon>Pronocephalata</taxon>
        <taxon>Paramphistomoidea</taxon>
        <taxon>Paramphistomidae</taxon>
        <taxon>Calicophoron</taxon>
    </lineage>
</organism>
<evidence type="ECO:0000313" key="1">
    <source>
        <dbReference type="EMBL" id="CAL5132302.1"/>
    </source>
</evidence>
<accession>A0AAV2T7W0</accession>
<comment type="caution">
    <text evidence="1">The sequence shown here is derived from an EMBL/GenBank/DDBJ whole genome shotgun (WGS) entry which is preliminary data.</text>
</comment>
<reference evidence="1" key="1">
    <citation type="submission" date="2024-06" db="EMBL/GenBank/DDBJ databases">
        <authorList>
            <person name="Liu X."/>
            <person name="Lenzi L."/>
            <person name="Haldenby T S."/>
            <person name="Uol C."/>
        </authorList>
    </citation>
    <scope>NUCLEOTIDE SEQUENCE</scope>
</reference>
<evidence type="ECO:0000313" key="2">
    <source>
        <dbReference type="Proteomes" id="UP001497525"/>
    </source>
</evidence>
<dbReference type="Proteomes" id="UP001497525">
    <property type="component" value="Unassembled WGS sequence"/>
</dbReference>
<gene>
    <name evidence="1" type="ORF">CDAUBV1_LOCUS5142</name>
</gene>
<proteinExistence type="predicted"/>
<dbReference type="AlphaFoldDB" id="A0AAV2T7W0"/>
<protein>
    <submittedName>
        <fullName evidence="1">Uncharacterized protein</fullName>
    </submittedName>
</protein>
<sequence>MGINLPLLRLLVNKVRLVHESRTTAHYEEEPQNVCELMNYSSACRNGACITKILQAIKYTVSRQEFKTVSSQYENRAGLPNRTSEFRRAQLYTKVYIFSVRVHIFEQQISLAIIQRNPLC</sequence>
<dbReference type="EMBL" id="CAXLJL010000123">
    <property type="protein sequence ID" value="CAL5132302.1"/>
    <property type="molecule type" value="Genomic_DNA"/>
</dbReference>